<reference evidence="7" key="1">
    <citation type="journal article" date="2008" name="Nature">
        <title>The amphioxus genome and the evolution of the chordate karyotype.</title>
        <authorList>
            <consortium name="US DOE Joint Genome Institute (JGI-PGF)"/>
            <person name="Putnam N.H."/>
            <person name="Butts T."/>
            <person name="Ferrier D.E.K."/>
            <person name="Furlong R.F."/>
            <person name="Hellsten U."/>
            <person name="Kawashima T."/>
            <person name="Robinson-Rechavi M."/>
            <person name="Shoguchi E."/>
            <person name="Terry A."/>
            <person name="Yu J.-K."/>
            <person name="Benito-Gutierrez E.L."/>
            <person name="Dubchak I."/>
            <person name="Garcia-Fernandez J."/>
            <person name="Gibson-Brown J.J."/>
            <person name="Grigoriev I.V."/>
            <person name="Horton A.C."/>
            <person name="de Jong P.J."/>
            <person name="Jurka J."/>
            <person name="Kapitonov V.V."/>
            <person name="Kohara Y."/>
            <person name="Kuroki Y."/>
            <person name="Lindquist E."/>
            <person name="Lucas S."/>
            <person name="Osoegawa K."/>
            <person name="Pennacchio L.A."/>
            <person name="Salamov A.A."/>
            <person name="Satou Y."/>
            <person name="Sauka-Spengler T."/>
            <person name="Schmutz J."/>
            <person name="Shin-I T."/>
            <person name="Toyoda A."/>
            <person name="Bronner-Fraser M."/>
            <person name="Fujiyama A."/>
            <person name="Holland L.Z."/>
            <person name="Holland P.W.H."/>
            <person name="Satoh N."/>
            <person name="Rokhsar D.S."/>
        </authorList>
    </citation>
    <scope>NUCLEOTIDE SEQUENCE [LARGE SCALE GENOMIC DNA]</scope>
    <source>
        <strain evidence="7">S238N-H82</strain>
        <tissue evidence="7">Testes</tissue>
    </source>
</reference>
<comment type="similarity">
    <text evidence="2">Belongs to the dienelactone hydrolase family.</text>
</comment>
<evidence type="ECO:0000256" key="2">
    <source>
        <dbReference type="ARBA" id="ARBA00008456"/>
    </source>
</evidence>
<gene>
    <name evidence="7" type="ORF">BRAFLDRAFT_229378</name>
</gene>
<evidence type="ECO:0000256" key="1">
    <source>
        <dbReference type="ARBA" id="ARBA00004514"/>
    </source>
</evidence>
<dbReference type="Pfam" id="PF01738">
    <property type="entry name" value="DLH"/>
    <property type="match status" value="1"/>
</dbReference>
<dbReference type="GO" id="GO:0016787">
    <property type="term" value="F:hydrolase activity"/>
    <property type="evidence" value="ECO:0007669"/>
    <property type="project" value="UniProtKB-KW"/>
</dbReference>
<evidence type="ECO:0000313" key="7">
    <source>
        <dbReference type="EMBL" id="EEN56821.1"/>
    </source>
</evidence>
<keyword evidence="5" id="KW-0378">Hydrolase</keyword>
<dbReference type="eggNOG" id="KOG3043">
    <property type="taxonomic scope" value="Eukaryota"/>
</dbReference>
<dbReference type="STRING" id="7739.C3YRR6"/>
<dbReference type="PANTHER" id="PTHR46812">
    <property type="entry name" value="CARBOXYMETHYLENEBUTENOLIDASE HOMOLOG"/>
    <property type="match status" value="1"/>
</dbReference>
<dbReference type="EMBL" id="GG666548">
    <property type="protein sequence ID" value="EEN56821.1"/>
    <property type="molecule type" value="Genomic_DNA"/>
</dbReference>
<proteinExistence type="inferred from homology"/>
<dbReference type="InterPro" id="IPR029058">
    <property type="entry name" value="AB_hydrolase_fold"/>
</dbReference>
<dbReference type="ESTHER" id="brafl-c3yde6">
    <property type="family name" value="CMBL"/>
</dbReference>
<dbReference type="Gene3D" id="3.40.50.1820">
    <property type="entry name" value="alpha/beta hydrolase"/>
    <property type="match status" value="1"/>
</dbReference>
<dbReference type="GO" id="GO:0005829">
    <property type="term" value="C:cytosol"/>
    <property type="evidence" value="ECO:0007669"/>
    <property type="project" value="UniProtKB-SubCell"/>
</dbReference>
<sequence>MANANNETPCCIGGRLEYGSMGRELKVGGVDMYLATPKTPTKKGIVVYMDIFGWKLPNTRYIVDMIANNGYLVILPDAYEGAEPWTPDRDMSGFLEWVKTKDPNKIHPVADAAVGYLQQECSVEQLGCVGFCWGGRAVHACLVDVLMSSIQFTCCDLISLVGIGSKDDEKLGLLNAPGLFIFGEKDPVVPLEQVETLKTELKKSCKVDYHVTVYEGMPHGFAHRKKEENDKDASAIDGARLEMLKWLEKYM</sequence>
<dbReference type="SUPFAM" id="SSF53474">
    <property type="entry name" value="alpha/beta-Hydrolases"/>
    <property type="match status" value="1"/>
</dbReference>
<dbReference type="InterPro" id="IPR042946">
    <property type="entry name" value="CMBL"/>
</dbReference>
<dbReference type="InParanoid" id="C3YRR6"/>
<evidence type="ECO:0000259" key="6">
    <source>
        <dbReference type="Pfam" id="PF01738"/>
    </source>
</evidence>
<protein>
    <recommendedName>
        <fullName evidence="3">Carboxymethylenebutenolidase homolog</fullName>
    </recommendedName>
</protein>
<dbReference type="AlphaFoldDB" id="C3YRR6"/>
<name>C3YRR6_BRAFL</name>
<evidence type="ECO:0000256" key="5">
    <source>
        <dbReference type="ARBA" id="ARBA00022801"/>
    </source>
</evidence>
<accession>C3YRR6</accession>
<dbReference type="PANTHER" id="PTHR46812:SF1">
    <property type="entry name" value="CARBOXYMETHYLENEBUTENOLIDASE HOMOLOG"/>
    <property type="match status" value="1"/>
</dbReference>
<comment type="subcellular location">
    <subcellularLocation>
        <location evidence="1">Cytoplasm</location>
        <location evidence="1">Cytosol</location>
    </subcellularLocation>
</comment>
<dbReference type="InterPro" id="IPR002925">
    <property type="entry name" value="Dienelactn_hydro"/>
</dbReference>
<evidence type="ECO:0000256" key="4">
    <source>
        <dbReference type="ARBA" id="ARBA00022490"/>
    </source>
</evidence>
<organism>
    <name type="scientific">Branchiostoma floridae</name>
    <name type="common">Florida lancelet</name>
    <name type="synonym">Amphioxus</name>
    <dbReference type="NCBI Taxonomy" id="7739"/>
    <lineage>
        <taxon>Eukaryota</taxon>
        <taxon>Metazoa</taxon>
        <taxon>Chordata</taxon>
        <taxon>Cephalochordata</taxon>
        <taxon>Leptocardii</taxon>
        <taxon>Amphioxiformes</taxon>
        <taxon>Branchiostomatidae</taxon>
        <taxon>Branchiostoma</taxon>
    </lineage>
</organism>
<evidence type="ECO:0000256" key="3">
    <source>
        <dbReference type="ARBA" id="ARBA00014180"/>
    </source>
</evidence>
<feature type="domain" description="Dienelactone hydrolase" evidence="6">
    <location>
        <begin position="31"/>
        <end position="250"/>
    </location>
</feature>
<keyword evidence="4" id="KW-0963">Cytoplasm</keyword>